<evidence type="ECO:0000313" key="10">
    <source>
        <dbReference type="EMBL" id="AKZ61870.1"/>
    </source>
</evidence>
<reference evidence="11" key="1">
    <citation type="journal article" date="2015" name="Genome Announc.">
        <title>Complete Genome Sequence of Herbaspirillum hiltneri N3 (DSM 17495), Isolated from Surface-Sterilized Wheat Roots.</title>
        <authorList>
            <person name="Guizelini D."/>
            <person name="Saizaki P.M."/>
            <person name="Coimbra N.A."/>
            <person name="Weiss V.A."/>
            <person name="Faoro H."/>
            <person name="Sfeir M.Z."/>
            <person name="Baura V.A."/>
            <person name="Monteiro R.A."/>
            <person name="Chubatsu L.S."/>
            <person name="Souza E.M."/>
            <person name="Cruz L.M."/>
            <person name="Pedrosa F.O."/>
            <person name="Raittz R.T."/>
            <person name="Marchaukoski J.N."/>
            <person name="Steffens M.B."/>
        </authorList>
    </citation>
    <scope>NUCLEOTIDE SEQUENCE [LARGE SCALE GENOMIC DNA]</scope>
    <source>
        <strain evidence="11">N3</strain>
    </source>
</reference>
<evidence type="ECO:0000256" key="2">
    <source>
        <dbReference type="ARBA" id="ARBA00005169"/>
    </source>
</evidence>
<keyword evidence="5 7" id="KW-0378">Hydrolase</keyword>
<keyword evidence="7" id="KW-0460">Magnesium</keyword>
<dbReference type="PANTHER" id="PTHR42945:SF1">
    <property type="entry name" value="HISTIDINE BIOSYNTHESIS BIFUNCTIONAL PROTEIN HIS7"/>
    <property type="match status" value="1"/>
</dbReference>
<dbReference type="HAMAP" id="MF_01021">
    <property type="entry name" value="HisI"/>
    <property type="match status" value="1"/>
</dbReference>
<keyword evidence="7" id="KW-0479">Metal-binding</keyword>
<comment type="cofactor">
    <cofactor evidence="7">
        <name>Zn(2+)</name>
        <dbReference type="ChEBI" id="CHEBI:29105"/>
    </cofactor>
    <text evidence="7">Binds 1 zinc ion per subunit.</text>
</comment>
<proteinExistence type="inferred from homology"/>
<dbReference type="NCBIfam" id="NF000768">
    <property type="entry name" value="PRK00051.1"/>
    <property type="match status" value="1"/>
</dbReference>
<dbReference type="Gene3D" id="3.10.20.810">
    <property type="entry name" value="Phosphoribosyl-AMP cyclohydrolase"/>
    <property type="match status" value="1"/>
</dbReference>
<dbReference type="EMBL" id="CP011409">
    <property type="protein sequence ID" value="AKZ61870.1"/>
    <property type="molecule type" value="Genomic_DNA"/>
</dbReference>
<evidence type="ECO:0000256" key="1">
    <source>
        <dbReference type="ARBA" id="ARBA00000024"/>
    </source>
</evidence>
<dbReference type="RefSeq" id="WP_053195369.1">
    <property type="nucleotide sequence ID" value="NZ_CP011409.1"/>
</dbReference>
<organism evidence="10 11">
    <name type="scientific">Herbaspirillum hiltneri N3</name>
    <dbReference type="NCBI Taxonomy" id="1262470"/>
    <lineage>
        <taxon>Bacteria</taxon>
        <taxon>Pseudomonadati</taxon>
        <taxon>Pseudomonadota</taxon>
        <taxon>Betaproteobacteria</taxon>
        <taxon>Burkholderiales</taxon>
        <taxon>Oxalobacteraceae</taxon>
        <taxon>Herbaspirillum</taxon>
    </lineage>
</organism>
<evidence type="ECO:0000313" key="11">
    <source>
        <dbReference type="Proteomes" id="UP000063429"/>
    </source>
</evidence>
<feature type="binding site" evidence="7">
    <location>
        <position position="82"/>
    </location>
    <ligand>
        <name>Mg(2+)</name>
        <dbReference type="ChEBI" id="CHEBI:18420"/>
    </ligand>
</feature>
<dbReference type="Pfam" id="PF01502">
    <property type="entry name" value="PRA-CH"/>
    <property type="match status" value="1"/>
</dbReference>
<evidence type="ECO:0000256" key="7">
    <source>
        <dbReference type="HAMAP-Rule" id="MF_01021"/>
    </source>
</evidence>
<dbReference type="InterPro" id="IPR026660">
    <property type="entry name" value="PRA-CH"/>
</dbReference>
<dbReference type="SUPFAM" id="SSF141734">
    <property type="entry name" value="HisI-like"/>
    <property type="match status" value="1"/>
</dbReference>
<name>A0ABM5UXB9_9BURK</name>
<gene>
    <name evidence="7" type="primary">hisI</name>
    <name evidence="10" type="ORF">F506_03590</name>
</gene>
<evidence type="ECO:0000256" key="8">
    <source>
        <dbReference type="SAM" id="MobiDB-lite"/>
    </source>
</evidence>
<keyword evidence="11" id="KW-1185">Reference proteome</keyword>
<sequence length="154" mass="17442">MSISAKWLNKVKWDEVGLVPVIAQEVGSNDVLMFAWMNREALARTVQTGEAVYWSRSRKKLWHKGEESGHFQKVHEIRLDCDEDVVLLKVEQVAGIACHTGRHSCFFQKFEGNAETGEWQTVEPVLTGNEAAPEKEKPKRVRKTIAKTAPKVTP</sequence>
<comment type="function">
    <text evidence="7">Catalyzes the hydrolysis of the adenine ring of phosphoribosyl-AMP.</text>
</comment>
<keyword evidence="4 7" id="KW-0028">Amino-acid biosynthesis</keyword>
<evidence type="ECO:0000256" key="6">
    <source>
        <dbReference type="ARBA" id="ARBA00023102"/>
    </source>
</evidence>
<evidence type="ECO:0000256" key="4">
    <source>
        <dbReference type="ARBA" id="ARBA00022605"/>
    </source>
</evidence>
<feature type="binding site" evidence="7">
    <location>
        <position position="84"/>
    </location>
    <ligand>
        <name>Mg(2+)</name>
        <dbReference type="ChEBI" id="CHEBI:18420"/>
    </ligand>
</feature>
<feature type="binding site" evidence="7">
    <location>
        <position position="81"/>
    </location>
    <ligand>
        <name>Zn(2+)</name>
        <dbReference type="ChEBI" id="CHEBI:29105"/>
        <note>ligand shared between dimeric partners</note>
    </ligand>
</feature>
<feature type="binding site" evidence="7">
    <location>
        <position position="105"/>
    </location>
    <ligand>
        <name>Zn(2+)</name>
        <dbReference type="ChEBI" id="CHEBI:29105"/>
        <note>ligand shared between dimeric partners</note>
    </ligand>
</feature>
<dbReference type="Proteomes" id="UP000063429">
    <property type="component" value="Chromosome"/>
</dbReference>
<comment type="subunit">
    <text evidence="7">Homodimer.</text>
</comment>
<comment type="similarity">
    <text evidence="7">Belongs to the PRA-CH family.</text>
</comment>
<comment type="catalytic activity">
    <reaction evidence="1 7">
        <text>1-(5-phospho-beta-D-ribosyl)-5'-AMP + H2O = 1-(5-phospho-beta-D-ribosyl)-5-[(5-phospho-beta-D-ribosylamino)methylideneamino]imidazole-4-carboxamide</text>
        <dbReference type="Rhea" id="RHEA:20049"/>
        <dbReference type="ChEBI" id="CHEBI:15377"/>
        <dbReference type="ChEBI" id="CHEBI:58435"/>
        <dbReference type="ChEBI" id="CHEBI:59457"/>
        <dbReference type="EC" id="3.5.4.19"/>
    </reaction>
</comment>
<comment type="cofactor">
    <cofactor evidence="7">
        <name>Mg(2+)</name>
        <dbReference type="ChEBI" id="CHEBI:18420"/>
    </cofactor>
    <text evidence="7">Binds 1 Mg(2+) ion per subunit.</text>
</comment>
<keyword evidence="6 7" id="KW-0368">Histidine biosynthesis</keyword>
<comment type="subcellular location">
    <subcellularLocation>
        <location evidence="7">Cytoplasm</location>
    </subcellularLocation>
</comment>
<feature type="binding site" evidence="7">
    <location>
        <position position="98"/>
    </location>
    <ligand>
        <name>Zn(2+)</name>
        <dbReference type="ChEBI" id="CHEBI:29105"/>
        <note>ligand shared between dimeric partners</note>
    </ligand>
</feature>
<dbReference type="EC" id="3.5.4.19" evidence="7"/>
<protein>
    <recommendedName>
        <fullName evidence="7">Phosphoribosyl-AMP cyclohydrolase</fullName>
        <shortName evidence="7">PRA-CH</shortName>
        <ecNumber evidence="7">3.5.4.19</ecNumber>
    </recommendedName>
</protein>
<evidence type="ECO:0000256" key="3">
    <source>
        <dbReference type="ARBA" id="ARBA00022490"/>
    </source>
</evidence>
<evidence type="ECO:0000259" key="9">
    <source>
        <dbReference type="Pfam" id="PF01502"/>
    </source>
</evidence>
<feature type="binding site" evidence="7">
    <location>
        <position position="80"/>
    </location>
    <ligand>
        <name>Mg(2+)</name>
        <dbReference type="ChEBI" id="CHEBI:18420"/>
    </ligand>
</feature>
<comment type="pathway">
    <text evidence="2 7">Amino-acid biosynthesis; L-histidine biosynthesis; L-histidine from 5-phospho-alpha-D-ribose 1-diphosphate: step 3/9.</text>
</comment>
<dbReference type="InterPro" id="IPR002496">
    <property type="entry name" value="PRib_AMP_CycHydrolase_dom"/>
</dbReference>
<dbReference type="InterPro" id="IPR038019">
    <property type="entry name" value="PRib_AMP_CycHydrolase_sf"/>
</dbReference>
<evidence type="ECO:0000256" key="5">
    <source>
        <dbReference type="ARBA" id="ARBA00022801"/>
    </source>
</evidence>
<feature type="domain" description="Phosphoribosyl-AMP cyclohydrolase" evidence="9">
    <location>
        <begin position="33"/>
        <end position="107"/>
    </location>
</feature>
<dbReference type="PANTHER" id="PTHR42945">
    <property type="entry name" value="HISTIDINE BIOSYNTHESIS BIFUNCTIONAL PROTEIN"/>
    <property type="match status" value="1"/>
</dbReference>
<feature type="region of interest" description="Disordered" evidence="8">
    <location>
        <begin position="127"/>
        <end position="154"/>
    </location>
</feature>
<keyword evidence="3 7" id="KW-0963">Cytoplasm</keyword>
<keyword evidence="7" id="KW-0862">Zinc</keyword>
<accession>A0ABM5UXB9</accession>